<reference evidence="2" key="1">
    <citation type="submission" date="2017-07" db="EMBL/GenBank/DDBJ databases">
        <title>Taro Niue Genome Assembly and Annotation.</title>
        <authorList>
            <person name="Atibalentja N."/>
            <person name="Keating K."/>
            <person name="Fields C.J."/>
        </authorList>
    </citation>
    <scope>NUCLEOTIDE SEQUENCE</scope>
    <source>
        <strain evidence="2">Niue_2</strain>
        <tissue evidence="2">Leaf</tissue>
    </source>
</reference>
<dbReference type="AlphaFoldDB" id="A0A843TUL4"/>
<dbReference type="EMBL" id="NMUH01000226">
    <property type="protein sequence ID" value="MQL74891.1"/>
    <property type="molecule type" value="Genomic_DNA"/>
</dbReference>
<evidence type="ECO:0000313" key="3">
    <source>
        <dbReference type="Proteomes" id="UP000652761"/>
    </source>
</evidence>
<name>A0A843TUL4_COLES</name>
<feature type="region of interest" description="Disordered" evidence="1">
    <location>
        <begin position="119"/>
        <end position="143"/>
    </location>
</feature>
<dbReference type="Proteomes" id="UP000652761">
    <property type="component" value="Unassembled WGS sequence"/>
</dbReference>
<evidence type="ECO:0000256" key="1">
    <source>
        <dbReference type="SAM" id="MobiDB-lite"/>
    </source>
</evidence>
<gene>
    <name evidence="2" type="ORF">Taro_007249</name>
</gene>
<accession>A0A843TUL4</accession>
<keyword evidence="3" id="KW-1185">Reference proteome</keyword>
<comment type="caution">
    <text evidence="2">The sequence shown here is derived from an EMBL/GenBank/DDBJ whole genome shotgun (WGS) entry which is preliminary data.</text>
</comment>
<proteinExistence type="predicted"/>
<evidence type="ECO:0000313" key="2">
    <source>
        <dbReference type="EMBL" id="MQL74891.1"/>
    </source>
</evidence>
<protein>
    <submittedName>
        <fullName evidence="2">Uncharacterized protein</fullName>
    </submittedName>
</protein>
<organism evidence="2 3">
    <name type="scientific">Colocasia esculenta</name>
    <name type="common">Wild taro</name>
    <name type="synonym">Arum esculentum</name>
    <dbReference type="NCBI Taxonomy" id="4460"/>
    <lineage>
        <taxon>Eukaryota</taxon>
        <taxon>Viridiplantae</taxon>
        <taxon>Streptophyta</taxon>
        <taxon>Embryophyta</taxon>
        <taxon>Tracheophyta</taxon>
        <taxon>Spermatophyta</taxon>
        <taxon>Magnoliopsida</taxon>
        <taxon>Liliopsida</taxon>
        <taxon>Araceae</taxon>
        <taxon>Aroideae</taxon>
        <taxon>Colocasieae</taxon>
        <taxon>Colocasia</taxon>
    </lineage>
</organism>
<sequence length="143" mass="15293">MFSCLFRASETSQQQQGACRAEEMGRPSGSPNPWAATPKIGSSAWAEGRVLGSLQPRSVASLCRGPTIRRDSSYALWPRQPPPIYPPMGSQTCFHEELSSSGRLEGGKKVPIQHLPHTENVTAEGDATIDASGSCDALPASLR</sequence>